<dbReference type="AlphaFoldDB" id="A0A2G2YTW1"/>
<gene>
    <name evidence="3" type="ORF">T459_24002</name>
</gene>
<dbReference type="GO" id="GO:0004190">
    <property type="term" value="F:aspartic-type endopeptidase activity"/>
    <property type="evidence" value="ECO:0007669"/>
    <property type="project" value="InterPro"/>
</dbReference>
<dbReference type="Proteomes" id="UP000222542">
    <property type="component" value="Unassembled WGS sequence"/>
</dbReference>
<dbReference type="Gene3D" id="2.40.70.10">
    <property type="entry name" value="Acid Proteases"/>
    <property type="match status" value="1"/>
</dbReference>
<dbReference type="SUPFAM" id="SSF56672">
    <property type="entry name" value="DNA/RNA polymerases"/>
    <property type="match status" value="1"/>
</dbReference>
<dbReference type="Pfam" id="PF14541">
    <property type="entry name" value="TAXi_C"/>
    <property type="match status" value="1"/>
</dbReference>
<dbReference type="PANTHER" id="PTHR13683">
    <property type="entry name" value="ASPARTYL PROTEASES"/>
    <property type="match status" value="1"/>
</dbReference>
<evidence type="ECO:0000259" key="1">
    <source>
        <dbReference type="Pfam" id="PF07727"/>
    </source>
</evidence>
<evidence type="ECO:0008006" key="5">
    <source>
        <dbReference type="Google" id="ProtNLM"/>
    </source>
</evidence>
<dbReference type="SUPFAM" id="SSF50630">
    <property type="entry name" value="Acid proteases"/>
    <property type="match status" value="1"/>
</dbReference>
<sequence length="387" mass="43981">MDGTIDKYKVRLEVKGFKQKEGLDYFDTYSQVTRIPSIQMLIALAAVYGLKIHQMDMKTTFLNRELEEEIYMEQPEGFVVSGKENKVCKFIKSLYGLKQAPKQWHAKFDQIMFANGFKINECDKCVYIKDTPNHQVIVCLYVDDMLIISRDISDINATKRMLESKFDMKDLGVSDVILGRRIHRNLQGLALSQSHCIENVLDKFKYIEFSIAKTLLNVSFVLRKNEGNASLISQLVACGTVKKKFAHCLDGVKEGGIFAIGQVVELKVNSVPMIPEQVHYSIPLDHIEVGGQVLNILDSKDESKTIQEGIIDSGITLTWVPRKVYKAIKNKLMERQPHLKFQKDVLAHDCFKYGGKVDDGFPAVTFKFKGNLALAAYPHDYLIEDVI</sequence>
<name>A0A2G2YTW1_CAPAN</name>
<reference evidence="3 4" key="1">
    <citation type="journal article" date="2014" name="Nat. Genet.">
        <title>Genome sequence of the hot pepper provides insights into the evolution of pungency in Capsicum species.</title>
        <authorList>
            <person name="Kim S."/>
            <person name="Park M."/>
            <person name="Yeom S.I."/>
            <person name="Kim Y.M."/>
            <person name="Lee J.M."/>
            <person name="Lee H.A."/>
            <person name="Seo E."/>
            <person name="Choi J."/>
            <person name="Cheong K."/>
            <person name="Kim K.T."/>
            <person name="Jung K."/>
            <person name="Lee G.W."/>
            <person name="Oh S.K."/>
            <person name="Bae C."/>
            <person name="Kim S.B."/>
            <person name="Lee H.Y."/>
            <person name="Kim S.Y."/>
            <person name="Kim M.S."/>
            <person name="Kang B.C."/>
            <person name="Jo Y.D."/>
            <person name="Yang H.B."/>
            <person name="Jeong H.J."/>
            <person name="Kang W.H."/>
            <person name="Kwon J.K."/>
            <person name="Shin C."/>
            <person name="Lim J.Y."/>
            <person name="Park J.H."/>
            <person name="Huh J.H."/>
            <person name="Kim J.S."/>
            <person name="Kim B.D."/>
            <person name="Cohen O."/>
            <person name="Paran I."/>
            <person name="Suh M.C."/>
            <person name="Lee S.B."/>
            <person name="Kim Y.K."/>
            <person name="Shin Y."/>
            <person name="Noh S.J."/>
            <person name="Park J."/>
            <person name="Seo Y.S."/>
            <person name="Kwon S.Y."/>
            <person name="Kim H.A."/>
            <person name="Park J.M."/>
            <person name="Kim H.J."/>
            <person name="Choi S.B."/>
            <person name="Bosland P.W."/>
            <person name="Reeves G."/>
            <person name="Jo S.H."/>
            <person name="Lee B.W."/>
            <person name="Cho H.T."/>
            <person name="Choi H.S."/>
            <person name="Lee M.S."/>
            <person name="Yu Y."/>
            <person name="Do Choi Y."/>
            <person name="Park B.S."/>
            <person name="van Deynze A."/>
            <person name="Ashrafi H."/>
            <person name="Hill T."/>
            <person name="Kim W.T."/>
            <person name="Pai H.S."/>
            <person name="Ahn H.K."/>
            <person name="Yeam I."/>
            <person name="Giovannoni J.J."/>
            <person name="Rose J.K."/>
            <person name="Sorensen I."/>
            <person name="Lee S.J."/>
            <person name="Kim R.W."/>
            <person name="Choi I.Y."/>
            <person name="Choi B.S."/>
            <person name="Lim J.S."/>
            <person name="Lee Y.H."/>
            <person name="Choi D."/>
        </authorList>
    </citation>
    <scope>NUCLEOTIDE SEQUENCE [LARGE SCALE GENOMIC DNA]</scope>
    <source>
        <strain evidence="4">cv. CM334</strain>
    </source>
</reference>
<dbReference type="InterPro" id="IPR043502">
    <property type="entry name" value="DNA/RNA_pol_sf"/>
</dbReference>
<keyword evidence="4" id="KW-1185">Reference proteome</keyword>
<dbReference type="PANTHER" id="PTHR13683:SF836">
    <property type="entry name" value="ASPARTIC PROTEINASE-LIKE PROTEIN 2"/>
    <property type="match status" value="1"/>
</dbReference>
<dbReference type="InterPro" id="IPR001461">
    <property type="entry name" value="Aspartic_peptidase_A1"/>
</dbReference>
<dbReference type="GO" id="GO:0006508">
    <property type="term" value="P:proteolysis"/>
    <property type="evidence" value="ECO:0007669"/>
    <property type="project" value="InterPro"/>
</dbReference>
<feature type="domain" description="Reverse transcriptase Ty1/copia-type" evidence="1">
    <location>
        <begin position="7"/>
        <end position="206"/>
    </location>
</feature>
<dbReference type="Pfam" id="PF07727">
    <property type="entry name" value="RVT_2"/>
    <property type="match status" value="1"/>
</dbReference>
<organism evidence="3 4">
    <name type="scientific">Capsicum annuum</name>
    <name type="common">Capsicum pepper</name>
    <dbReference type="NCBI Taxonomy" id="4072"/>
    <lineage>
        <taxon>Eukaryota</taxon>
        <taxon>Viridiplantae</taxon>
        <taxon>Streptophyta</taxon>
        <taxon>Embryophyta</taxon>
        <taxon>Tracheophyta</taxon>
        <taxon>Spermatophyta</taxon>
        <taxon>Magnoliopsida</taxon>
        <taxon>eudicotyledons</taxon>
        <taxon>Gunneridae</taxon>
        <taxon>Pentapetalae</taxon>
        <taxon>asterids</taxon>
        <taxon>lamiids</taxon>
        <taxon>Solanales</taxon>
        <taxon>Solanaceae</taxon>
        <taxon>Solanoideae</taxon>
        <taxon>Capsiceae</taxon>
        <taxon>Capsicum</taxon>
    </lineage>
</organism>
<proteinExistence type="predicted"/>
<accession>A0A2G2YTW1</accession>
<feature type="domain" description="Xylanase inhibitor C-terminal" evidence="2">
    <location>
        <begin position="279"/>
        <end position="383"/>
    </location>
</feature>
<dbReference type="EMBL" id="AYRZ02000009">
    <property type="protein sequence ID" value="PHT73217.1"/>
    <property type="molecule type" value="Genomic_DNA"/>
</dbReference>
<evidence type="ECO:0000313" key="4">
    <source>
        <dbReference type="Proteomes" id="UP000222542"/>
    </source>
</evidence>
<evidence type="ECO:0000313" key="3">
    <source>
        <dbReference type="EMBL" id="PHT73217.1"/>
    </source>
</evidence>
<dbReference type="InterPro" id="IPR032799">
    <property type="entry name" value="TAXi_C"/>
</dbReference>
<reference evidence="3 4" key="2">
    <citation type="journal article" date="2017" name="Genome Biol.">
        <title>New reference genome sequences of hot pepper reveal the massive evolution of plant disease-resistance genes by retroduplication.</title>
        <authorList>
            <person name="Kim S."/>
            <person name="Park J."/>
            <person name="Yeom S.I."/>
            <person name="Kim Y.M."/>
            <person name="Seo E."/>
            <person name="Kim K.T."/>
            <person name="Kim M.S."/>
            <person name="Lee J.M."/>
            <person name="Cheong K."/>
            <person name="Shin H.S."/>
            <person name="Kim S.B."/>
            <person name="Han K."/>
            <person name="Lee J."/>
            <person name="Park M."/>
            <person name="Lee H.A."/>
            <person name="Lee H.Y."/>
            <person name="Lee Y."/>
            <person name="Oh S."/>
            <person name="Lee J.H."/>
            <person name="Choi E."/>
            <person name="Choi E."/>
            <person name="Lee S.E."/>
            <person name="Jeon J."/>
            <person name="Kim H."/>
            <person name="Choi G."/>
            <person name="Song H."/>
            <person name="Lee J."/>
            <person name="Lee S.C."/>
            <person name="Kwon J.K."/>
            <person name="Lee H.Y."/>
            <person name="Koo N."/>
            <person name="Hong Y."/>
            <person name="Kim R.W."/>
            <person name="Kang W.H."/>
            <person name="Huh J.H."/>
            <person name="Kang B.C."/>
            <person name="Yang T.J."/>
            <person name="Lee Y.H."/>
            <person name="Bennetzen J.L."/>
            <person name="Choi D."/>
        </authorList>
    </citation>
    <scope>NUCLEOTIDE SEQUENCE [LARGE SCALE GENOMIC DNA]</scope>
    <source>
        <strain evidence="4">cv. CM334</strain>
    </source>
</reference>
<protein>
    <recommendedName>
        <fullName evidence="5">Reverse transcriptase Ty1/copia-type domain-containing protein</fullName>
    </recommendedName>
</protein>
<evidence type="ECO:0000259" key="2">
    <source>
        <dbReference type="Pfam" id="PF14541"/>
    </source>
</evidence>
<dbReference type="STRING" id="4072.A0A2G2YTW1"/>
<dbReference type="InterPro" id="IPR013103">
    <property type="entry name" value="RVT_2"/>
</dbReference>
<dbReference type="InterPro" id="IPR021109">
    <property type="entry name" value="Peptidase_aspartic_dom_sf"/>
</dbReference>
<dbReference type="CDD" id="cd05471">
    <property type="entry name" value="pepsin_like"/>
    <property type="match status" value="1"/>
</dbReference>
<dbReference type="Gramene" id="PHT73217">
    <property type="protein sequence ID" value="PHT73217"/>
    <property type="gene ID" value="T459_24002"/>
</dbReference>
<dbReference type="InterPro" id="IPR034164">
    <property type="entry name" value="Pepsin-like_dom"/>
</dbReference>
<comment type="caution">
    <text evidence="3">The sequence shown here is derived from an EMBL/GenBank/DDBJ whole genome shotgun (WGS) entry which is preliminary data.</text>
</comment>